<dbReference type="PROSITE" id="PS51353">
    <property type="entry name" value="ARSC"/>
    <property type="match status" value="1"/>
</dbReference>
<dbReference type="Proteomes" id="UP000680158">
    <property type="component" value="Unassembled WGS sequence"/>
</dbReference>
<dbReference type="PANTHER" id="PTHR30041:SF8">
    <property type="entry name" value="PROTEIN YFFB"/>
    <property type="match status" value="1"/>
</dbReference>
<proteinExistence type="inferred from homology"/>
<dbReference type="AlphaFoldDB" id="A0A941I1D5"/>
<accession>A0A941I1D5</accession>
<dbReference type="InterPro" id="IPR006660">
    <property type="entry name" value="Arsenate_reductase-like"/>
</dbReference>
<dbReference type="Pfam" id="PF03960">
    <property type="entry name" value="ArsC"/>
    <property type="match status" value="1"/>
</dbReference>
<evidence type="ECO:0000313" key="4">
    <source>
        <dbReference type="Proteomes" id="UP000680158"/>
    </source>
</evidence>
<organism evidence="3 4">
    <name type="scientific">Undibacterium baiyunense</name>
    <dbReference type="NCBI Taxonomy" id="2828731"/>
    <lineage>
        <taxon>Bacteria</taxon>
        <taxon>Pseudomonadati</taxon>
        <taxon>Pseudomonadota</taxon>
        <taxon>Betaproteobacteria</taxon>
        <taxon>Burkholderiales</taxon>
        <taxon>Oxalobacteraceae</taxon>
        <taxon>Undibacterium</taxon>
    </lineage>
</organism>
<gene>
    <name evidence="3" type="ORF">KDM92_00650</name>
</gene>
<comment type="similarity">
    <text evidence="1 2">Belongs to the ArsC family.</text>
</comment>
<reference evidence="3 4" key="1">
    <citation type="submission" date="2021-04" db="EMBL/GenBank/DDBJ databases">
        <title>novel species isolated from subtropical streams in China.</title>
        <authorList>
            <person name="Lu H."/>
        </authorList>
    </citation>
    <scope>NUCLEOTIDE SEQUENCE [LARGE SCALE GENOMIC DNA]</scope>
    <source>
        <strain evidence="3 4">BYS107W</strain>
    </source>
</reference>
<dbReference type="RefSeq" id="WP_212682549.1">
    <property type="nucleotide sequence ID" value="NZ_JAGSPM010000001.1"/>
</dbReference>
<dbReference type="PANTHER" id="PTHR30041">
    <property type="entry name" value="ARSENATE REDUCTASE"/>
    <property type="match status" value="1"/>
</dbReference>
<sequence length="126" mass="14248">MNRSSSITLFGIPNCDTVKKARTWLEQQSIPFEFHNFKKDGLSAAQVDIWLKKINFETLINRKGTSWRALSDAQKNEAETPAGAMNLILANPSLIKRPVLQISDDQLDYVGVGFNDQLYSSIFLEK</sequence>
<protein>
    <submittedName>
        <fullName evidence="3">Arsenate reductase</fullName>
    </submittedName>
</protein>
<evidence type="ECO:0000313" key="3">
    <source>
        <dbReference type="EMBL" id="MBR7745072.1"/>
    </source>
</evidence>
<dbReference type="Gene3D" id="3.40.30.10">
    <property type="entry name" value="Glutaredoxin"/>
    <property type="match status" value="1"/>
</dbReference>
<dbReference type="InterPro" id="IPR036249">
    <property type="entry name" value="Thioredoxin-like_sf"/>
</dbReference>
<dbReference type="EMBL" id="JAGSPM010000001">
    <property type="protein sequence ID" value="MBR7745072.1"/>
    <property type="molecule type" value="Genomic_DNA"/>
</dbReference>
<dbReference type="NCBIfam" id="TIGR01617">
    <property type="entry name" value="arsC_related"/>
    <property type="match status" value="1"/>
</dbReference>
<keyword evidence="4" id="KW-1185">Reference proteome</keyword>
<dbReference type="CDD" id="cd03035">
    <property type="entry name" value="ArsC_Yffb"/>
    <property type="match status" value="1"/>
</dbReference>
<comment type="caution">
    <text evidence="3">The sequence shown here is derived from an EMBL/GenBank/DDBJ whole genome shotgun (WGS) entry which is preliminary data.</text>
</comment>
<dbReference type="InterPro" id="IPR006504">
    <property type="entry name" value="Tscrpt_reg_Spx/MgsR"/>
</dbReference>
<dbReference type="SUPFAM" id="SSF52833">
    <property type="entry name" value="Thioredoxin-like"/>
    <property type="match status" value="1"/>
</dbReference>
<evidence type="ECO:0000256" key="1">
    <source>
        <dbReference type="ARBA" id="ARBA00007198"/>
    </source>
</evidence>
<evidence type="ECO:0000256" key="2">
    <source>
        <dbReference type="PROSITE-ProRule" id="PRU01282"/>
    </source>
</evidence>
<name>A0A941I1D5_9BURK</name>